<organism evidence="2 3">
    <name type="scientific">Purpureocillium lavendulum</name>
    <dbReference type="NCBI Taxonomy" id="1247861"/>
    <lineage>
        <taxon>Eukaryota</taxon>
        <taxon>Fungi</taxon>
        <taxon>Dikarya</taxon>
        <taxon>Ascomycota</taxon>
        <taxon>Pezizomycotina</taxon>
        <taxon>Sordariomycetes</taxon>
        <taxon>Hypocreomycetidae</taxon>
        <taxon>Hypocreales</taxon>
        <taxon>Ophiocordycipitaceae</taxon>
        <taxon>Purpureocillium</taxon>
    </lineage>
</organism>
<feature type="region of interest" description="Disordered" evidence="1">
    <location>
        <begin position="36"/>
        <end position="67"/>
    </location>
</feature>
<evidence type="ECO:0000313" key="3">
    <source>
        <dbReference type="Proteomes" id="UP001163105"/>
    </source>
</evidence>
<feature type="compositionally biased region" description="Polar residues" evidence="1">
    <location>
        <begin position="48"/>
        <end position="57"/>
    </location>
</feature>
<proteinExistence type="predicted"/>
<name>A0AB34FQH9_9HYPO</name>
<evidence type="ECO:0000256" key="1">
    <source>
        <dbReference type="SAM" id="MobiDB-lite"/>
    </source>
</evidence>
<keyword evidence="3" id="KW-1185">Reference proteome</keyword>
<feature type="region of interest" description="Disordered" evidence="1">
    <location>
        <begin position="153"/>
        <end position="186"/>
    </location>
</feature>
<dbReference type="EMBL" id="JAQHRD010000005">
    <property type="protein sequence ID" value="KAJ6441170.1"/>
    <property type="molecule type" value="Genomic_DNA"/>
</dbReference>
<gene>
    <name evidence="2" type="ORF">O9K51_06965</name>
</gene>
<accession>A0AB34FQH9</accession>
<sequence>MPGRIDLALELIQGPKKGLRGGIDLASEAVETGLQSQSRIANPVRASPRSSTTVTIRDSTRRTSADKSTGMLWGCPLRNAHHGLHQCTKYPTLTLEEKFQLLVVDRGSMPPLASPEPWWQIIQQHHHWHQFLTTTNDHHLINDFEMDIQDDTDVQDEEVPRESVERGIAQEAGPTDLRSKNAERWT</sequence>
<dbReference type="AlphaFoldDB" id="A0AB34FQH9"/>
<evidence type="ECO:0000313" key="2">
    <source>
        <dbReference type="EMBL" id="KAJ6441170.1"/>
    </source>
</evidence>
<feature type="compositionally biased region" description="Basic and acidic residues" evidence="1">
    <location>
        <begin position="177"/>
        <end position="186"/>
    </location>
</feature>
<dbReference type="Proteomes" id="UP001163105">
    <property type="component" value="Unassembled WGS sequence"/>
</dbReference>
<protein>
    <submittedName>
        <fullName evidence="2">Uncharacterized protein</fullName>
    </submittedName>
</protein>
<reference evidence="2" key="1">
    <citation type="submission" date="2023-01" db="EMBL/GenBank/DDBJ databases">
        <title>The growth and conidiation of Purpureocillium lavendulum are regulated by nitrogen source and histone H3K14 acetylation.</title>
        <authorList>
            <person name="Tang P."/>
            <person name="Han J."/>
            <person name="Zhang C."/>
            <person name="Tang P."/>
            <person name="Qi F."/>
            <person name="Zhang K."/>
            <person name="Liang L."/>
        </authorList>
    </citation>
    <scope>NUCLEOTIDE SEQUENCE</scope>
    <source>
        <strain evidence="2">YMF1.00683</strain>
    </source>
</reference>
<comment type="caution">
    <text evidence="2">The sequence shown here is derived from an EMBL/GenBank/DDBJ whole genome shotgun (WGS) entry which is preliminary data.</text>
</comment>